<reference evidence="3 4" key="1">
    <citation type="submission" date="2020-08" db="EMBL/GenBank/DDBJ databases">
        <title>Plant Genome Project.</title>
        <authorList>
            <person name="Zhang R.-G."/>
        </authorList>
    </citation>
    <scope>NUCLEOTIDE SEQUENCE [LARGE SCALE GENOMIC DNA]</scope>
    <source>
        <tissue evidence="3">Rhizome</tissue>
    </source>
</reference>
<feature type="compositionally biased region" description="Gly residues" evidence="1">
    <location>
        <begin position="103"/>
        <end position="114"/>
    </location>
</feature>
<dbReference type="Pfam" id="PF22936">
    <property type="entry name" value="Pol_BBD"/>
    <property type="match status" value="1"/>
</dbReference>
<dbReference type="Proteomes" id="UP000734854">
    <property type="component" value="Unassembled WGS sequence"/>
</dbReference>
<dbReference type="PANTHER" id="PTHR11439">
    <property type="entry name" value="GAG-POL-RELATED RETROTRANSPOSON"/>
    <property type="match status" value="1"/>
</dbReference>
<gene>
    <name evidence="3" type="ORF">ZIOFF_037290</name>
</gene>
<feature type="domain" description="Retrovirus-related Pol polyprotein from transposon TNT 1-94-like beta-barrel" evidence="2">
    <location>
        <begin position="140"/>
        <end position="185"/>
    </location>
</feature>
<dbReference type="InterPro" id="IPR054722">
    <property type="entry name" value="PolX-like_BBD"/>
</dbReference>
<evidence type="ECO:0000259" key="2">
    <source>
        <dbReference type="Pfam" id="PF22936"/>
    </source>
</evidence>
<protein>
    <recommendedName>
        <fullName evidence="2">Retrovirus-related Pol polyprotein from transposon TNT 1-94-like beta-barrel domain-containing protein</fullName>
    </recommendedName>
</protein>
<sequence>MMEKIETIEAHFPRLMEIKNEMELNGYEVEDEMFVKKVLNNLPLKFDYIVAVLQEMKDFSKMSIEELHGSLILHESRINERLENLTKKDSTEKALQALTPKGNGQGQSNDGGGDSHARGQNFRACGRSGGGNYQGRGRGNFQFQQRGSIPITLKNGKKSSIGGVYYVPNLHHSLLSLGQLQEKNYDLNFRRGVCTIRDERLGLIVKMDNANSIMTPAKERLRLTKDSNAGVVNSTYFKSLVGSLRYLTSTRLDINFSVGLINRFRENPRQSHLQAVKRILRYIKGTQGDDILYAKGEPVEFLGYIDSDWAEAEYIATSNCATQAVWLRRMLGFLQHKQDDSAMVFCDNKSAIELTKNPVFQVPLNLRLGS</sequence>
<evidence type="ECO:0000256" key="1">
    <source>
        <dbReference type="SAM" id="MobiDB-lite"/>
    </source>
</evidence>
<evidence type="ECO:0000313" key="4">
    <source>
        <dbReference type="Proteomes" id="UP000734854"/>
    </source>
</evidence>
<feature type="region of interest" description="Disordered" evidence="1">
    <location>
        <begin position="98"/>
        <end position="129"/>
    </location>
</feature>
<name>A0A8J5L405_ZINOF</name>
<organism evidence="3 4">
    <name type="scientific">Zingiber officinale</name>
    <name type="common">Ginger</name>
    <name type="synonym">Amomum zingiber</name>
    <dbReference type="NCBI Taxonomy" id="94328"/>
    <lineage>
        <taxon>Eukaryota</taxon>
        <taxon>Viridiplantae</taxon>
        <taxon>Streptophyta</taxon>
        <taxon>Embryophyta</taxon>
        <taxon>Tracheophyta</taxon>
        <taxon>Spermatophyta</taxon>
        <taxon>Magnoliopsida</taxon>
        <taxon>Liliopsida</taxon>
        <taxon>Zingiberales</taxon>
        <taxon>Zingiberaceae</taxon>
        <taxon>Zingiber</taxon>
    </lineage>
</organism>
<proteinExistence type="predicted"/>
<dbReference type="Pfam" id="PF14223">
    <property type="entry name" value="Retrotran_gag_2"/>
    <property type="match status" value="1"/>
</dbReference>
<dbReference type="AlphaFoldDB" id="A0A8J5L405"/>
<keyword evidence="4" id="KW-1185">Reference proteome</keyword>
<dbReference type="EMBL" id="JACMSC010000010">
    <property type="protein sequence ID" value="KAG6504942.1"/>
    <property type="molecule type" value="Genomic_DNA"/>
</dbReference>
<comment type="caution">
    <text evidence="3">The sequence shown here is derived from an EMBL/GenBank/DDBJ whole genome shotgun (WGS) entry which is preliminary data.</text>
</comment>
<dbReference type="CDD" id="cd09272">
    <property type="entry name" value="RNase_HI_RT_Ty1"/>
    <property type="match status" value="1"/>
</dbReference>
<dbReference type="PANTHER" id="PTHR11439:SF517">
    <property type="entry name" value="CYSTEINE-RICH RLK (RECEPTOR-LIKE PROTEIN KINASE) 8"/>
    <property type="match status" value="1"/>
</dbReference>
<evidence type="ECO:0000313" key="3">
    <source>
        <dbReference type="EMBL" id="KAG6504942.1"/>
    </source>
</evidence>
<accession>A0A8J5L405</accession>